<feature type="region of interest" description="Disordered" evidence="1">
    <location>
        <begin position="1"/>
        <end position="25"/>
    </location>
</feature>
<protein>
    <submittedName>
        <fullName evidence="2">Uncharacterized protein</fullName>
    </submittedName>
</protein>
<gene>
    <name evidence="2" type="ORF">PZE19_18015</name>
</gene>
<accession>A0ABT6FDN3</accession>
<dbReference type="RefSeq" id="WP_277862019.1">
    <property type="nucleotide sequence ID" value="NZ_JARRAG010000002.1"/>
</dbReference>
<evidence type="ECO:0000313" key="2">
    <source>
        <dbReference type="EMBL" id="MDG3005688.1"/>
    </source>
</evidence>
<sequence>MRYRRPRKPAPAPAIEKPDRRPPPPVFHPLAYRSVVAAWSLDARERWGRRSNELEDGGLAWRDAETQAFVEVWNQLRHAGGFADPDRAS</sequence>
<evidence type="ECO:0000313" key="3">
    <source>
        <dbReference type="Proteomes" id="UP001216907"/>
    </source>
</evidence>
<evidence type="ECO:0000256" key="1">
    <source>
        <dbReference type="SAM" id="MobiDB-lite"/>
    </source>
</evidence>
<proteinExistence type="predicted"/>
<comment type="caution">
    <text evidence="2">The sequence shown here is derived from an EMBL/GenBank/DDBJ whole genome shotgun (WGS) entry which is preliminary data.</text>
</comment>
<reference evidence="2 3" key="1">
    <citation type="submission" date="2023-03" db="EMBL/GenBank/DDBJ databases">
        <title>Paludisphaera mucosa sp. nov. a novel planctomycete from northern fen.</title>
        <authorList>
            <person name="Ivanova A."/>
        </authorList>
    </citation>
    <scope>NUCLEOTIDE SEQUENCE [LARGE SCALE GENOMIC DNA]</scope>
    <source>
        <strain evidence="2 3">Pla2</strain>
    </source>
</reference>
<name>A0ABT6FDN3_9BACT</name>
<dbReference type="EMBL" id="JARRAG010000002">
    <property type="protein sequence ID" value="MDG3005688.1"/>
    <property type="molecule type" value="Genomic_DNA"/>
</dbReference>
<keyword evidence="3" id="KW-1185">Reference proteome</keyword>
<dbReference type="Proteomes" id="UP001216907">
    <property type="component" value="Unassembled WGS sequence"/>
</dbReference>
<organism evidence="2 3">
    <name type="scientific">Paludisphaera mucosa</name>
    <dbReference type="NCBI Taxonomy" id="3030827"/>
    <lineage>
        <taxon>Bacteria</taxon>
        <taxon>Pseudomonadati</taxon>
        <taxon>Planctomycetota</taxon>
        <taxon>Planctomycetia</taxon>
        <taxon>Isosphaerales</taxon>
        <taxon>Isosphaeraceae</taxon>
        <taxon>Paludisphaera</taxon>
    </lineage>
</organism>